<sequence length="400" mass="47847">MSLILPFLSFPIFLISSFPLEEFSYFHMHFTVYYFSFIVPILPFSIAHFLLYLRRIFFLSYALSSFSSLFPSFYYFEEFPFSHMHFPVFHLSVPHFTILVFFHNSFFYFPLKEFSFSHMHFTVFHVSLILPTLPFSITHFLLYHRRIFFLSYALSCFSSLCPSFYYFEEFSFFHIHFPVFHVSLILPTLPFSITHFLLYLRRIFFLSYALSSFSSLCPSFYYFGLFLHFSFFLSYTLFSFPLLFLSLSLSLNNSFFKIHLSFFLSFYSIFPFFNDSFFPFPIISFFHNLLYTFSPFSIIHFSLISQFSLFFSTESLSPHHIFIASPSLSIIISQFFLPVSLFIISLSLFNNYFTILSLFLFFITSLSLSLIIISQLSFFLLDFQFKVFLFLDWLPPLRKT</sequence>
<feature type="transmembrane region" description="Helical" evidence="1">
    <location>
        <begin position="58"/>
        <end position="76"/>
    </location>
</feature>
<feature type="transmembrane region" description="Helical" evidence="1">
    <location>
        <begin position="323"/>
        <end position="349"/>
    </location>
</feature>
<proteinExistence type="predicted"/>
<keyword evidence="1" id="KW-1133">Transmembrane helix</keyword>
<accession>A0A812CV12</accession>
<comment type="caution">
    <text evidence="2">The sequence shown here is derived from an EMBL/GenBank/DDBJ whole genome shotgun (WGS) entry which is preliminary data.</text>
</comment>
<protein>
    <submittedName>
        <fullName evidence="2">Uncharacterized protein</fullName>
    </submittedName>
</protein>
<feature type="transmembrane region" description="Helical" evidence="1">
    <location>
        <begin position="355"/>
        <end position="381"/>
    </location>
</feature>
<dbReference type="Proteomes" id="UP000597762">
    <property type="component" value="Unassembled WGS sequence"/>
</dbReference>
<evidence type="ECO:0000256" key="1">
    <source>
        <dbReference type="SAM" id="Phobius"/>
    </source>
</evidence>
<keyword evidence="3" id="KW-1185">Reference proteome</keyword>
<feature type="transmembrane region" description="Helical" evidence="1">
    <location>
        <begin position="147"/>
        <end position="167"/>
    </location>
</feature>
<feature type="transmembrane region" description="Helical" evidence="1">
    <location>
        <begin position="220"/>
        <end position="243"/>
    </location>
</feature>
<organism evidence="2 3">
    <name type="scientific">Acanthosepion pharaonis</name>
    <name type="common">Pharaoh cuttlefish</name>
    <name type="synonym">Sepia pharaonis</name>
    <dbReference type="NCBI Taxonomy" id="158019"/>
    <lineage>
        <taxon>Eukaryota</taxon>
        <taxon>Metazoa</taxon>
        <taxon>Spiralia</taxon>
        <taxon>Lophotrochozoa</taxon>
        <taxon>Mollusca</taxon>
        <taxon>Cephalopoda</taxon>
        <taxon>Coleoidea</taxon>
        <taxon>Decapodiformes</taxon>
        <taxon>Sepiida</taxon>
        <taxon>Sepiina</taxon>
        <taxon>Sepiidae</taxon>
        <taxon>Acanthosepion</taxon>
    </lineage>
</organism>
<dbReference type="EMBL" id="CAHIKZ030002050">
    <property type="protein sequence ID" value="CAE1280213.1"/>
    <property type="molecule type" value="Genomic_DNA"/>
</dbReference>
<evidence type="ECO:0000313" key="2">
    <source>
        <dbReference type="EMBL" id="CAE1280213.1"/>
    </source>
</evidence>
<name>A0A812CV12_ACAPH</name>
<gene>
    <name evidence="2" type="ORF">SPHA_42194</name>
</gene>
<keyword evidence="1" id="KW-0472">Membrane</keyword>
<feature type="transmembrane region" description="Helical" evidence="1">
    <location>
        <begin position="121"/>
        <end position="141"/>
    </location>
</feature>
<evidence type="ECO:0000313" key="3">
    <source>
        <dbReference type="Proteomes" id="UP000597762"/>
    </source>
</evidence>
<keyword evidence="1" id="KW-0812">Transmembrane</keyword>
<feature type="transmembrane region" description="Helical" evidence="1">
    <location>
        <begin position="255"/>
        <end position="273"/>
    </location>
</feature>
<reference evidence="2" key="1">
    <citation type="submission" date="2021-01" db="EMBL/GenBank/DDBJ databases">
        <authorList>
            <person name="Li R."/>
            <person name="Bekaert M."/>
        </authorList>
    </citation>
    <scope>NUCLEOTIDE SEQUENCE</scope>
    <source>
        <strain evidence="2">Farmed</strain>
    </source>
</reference>
<dbReference type="AlphaFoldDB" id="A0A812CV12"/>
<feature type="transmembrane region" description="Helical" evidence="1">
    <location>
        <begin position="179"/>
        <end position="200"/>
    </location>
</feature>
<feature type="transmembrane region" description="Helical" evidence="1">
    <location>
        <begin position="33"/>
        <end position="51"/>
    </location>
</feature>